<keyword evidence="1" id="KW-0732">Signal</keyword>
<dbReference type="RefSeq" id="WP_085635409.1">
    <property type="nucleotide sequence ID" value="NZ_JFKC01000002.1"/>
</dbReference>
<dbReference type="InterPro" id="IPR033900">
    <property type="entry name" value="Gram_neg_porin_domain"/>
</dbReference>
<dbReference type="InterPro" id="IPR023614">
    <property type="entry name" value="Porin_dom_sf"/>
</dbReference>
<feature type="domain" description="Porin" evidence="2">
    <location>
        <begin position="7"/>
        <end position="292"/>
    </location>
</feature>
<dbReference type="Proteomes" id="UP000193926">
    <property type="component" value="Unassembled WGS sequence"/>
</dbReference>
<feature type="chain" id="PRO_5013072602" description="Porin domain-containing protein" evidence="1">
    <location>
        <begin position="21"/>
        <end position="307"/>
    </location>
</feature>
<reference evidence="3 4" key="1">
    <citation type="submission" date="2014-03" db="EMBL/GenBank/DDBJ databases">
        <title>The draft genome sequence of Marivita geojedonensis KCTC 23882.</title>
        <authorList>
            <person name="Lai Q."/>
            <person name="Shao Z."/>
        </authorList>
    </citation>
    <scope>NUCLEOTIDE SEQUENCE [LARGE SCALE GENOMIC DNA]</scope>
    <source>
        <strain evidence="3 4">DPG-138</strain>
    </source>
</reference>
<dbReference type="AlphaFoldDB" id="A0A1X4NP96"/>
<proteinExistence type="predicted"/>
<dbReference type="SUPFAM" id="SSF56935">
    <property type="entry name" value="Porins"/>
    <property type="match status" value="1"/>
</dbReference>
<evidence type="ECO:0000256" key="1">
    <source>
        <dbReference type="SAM" id="SignalP"/>
    </source>
</evidence>
<accession>A0A1X4NP96</accession>
<dbReference type="GO" id="GO:0015288">
    <property type="term" value="F:porin activity"/>
    <property type="evidence" value="ECO:0007669"/>
    <property type="project" value="InterPro"/>
</dbReference>
<keyword evidence="4" id="KW-1185">Reference proteome</keyword>
<evidence type="ECO:0000259" key="2">
    <source>
        <dbReference type="Pfam" id="PF13609"/>
    </source>
</evidence>
<gene>
    <name evidence="3" type="ORF">MGEO_03925</name>
</gene>
<dbReference type="Pfam" id="PF13609">
    <property type="entry name" value="Porin_4"/>
    <property type="match status" value="1"/>
</dbReference>
<sequence>MKTLLLASTALVATAGIAAAEVSISGYAEIGIIGGDKYATDQWHTDIDVTFAMTGESDGGLAFGASVDLDENGAFGNTTQGGETYFLSYGGLRLDMGDTDGALDAVMKEVNLAGASIADDETSHAGFNANSGLDGQFDGQIARVSYSAAGFAAHMSAEIDDTGAQDPIWGLGVRYSTDFGGASLGIGVGFQTQEDIADLVGVSLDVAMANGFSAGINYTQADIEGGPDDATHMGIGVGYTMNALSIGVNYGEYDDWAVGGIGDSSGWGLAATYDLGGGLAAHLGYGYSDDGNDNTSDSYSLGLSMSF</sequence>
<dbReference type="EMBL" id="JFKC01000002">
    <property type="protein sequence ID" value="OSQ52532.1"/>
    <property type="molecule type" value="Genomic_DNA"/>
</dbReference>
<evidence type="ECO:0000313" key="4">
    <source>
        <dbReference type="Proteomes" id="UP000193926"/>
    </source>
</evidence>
<name>A0A1X4NP96_9RHOB</name>
<dbReference type="Gene3D" id="2.40.160.10">
    <property type="entry name" value="Porin"/>
    <property type="match status" value="1"/>
</dbReference>
<protein>
    <recommendedName>
        <fullName evidence="2">Porin domain-containing protein</fullName>
    </recommendedName>
</protein>
<dbReference type="OrthoDB" id="7326315at2"/>
<dbReference type="GO" id="GO:0016020">
    <property type="term" value="C:membrane"/>
    <property type="evidence" value="ECO:0007669"/>
    <property type="project" value="InterPro"/>
</dbReference>
<evidence type="ECO:0000313" key="3">
    <source>
        <dbReference type="EMBL" id="OSQ52532.1"/>
    </source>
</evidence>
<comment type="caution">
    <text evidence="3">The sequence shown here is derived from an EMBL/GenBank/DDBJ whole genome shotgun (WGS) entry which is preliminary data.</text>
</comment>
<feature type="signal peptide" evidence="1">
    <location>
        <begin position="1"/>
        <end position="20"/>
    </location>
</feature>
<organism evidence="3 4">
    <name type="scientific">Marivita geojedonensis</name>
    <dbReference type="NCBI Taxonomy" id="1123756"/>
    <lineage>
        <taxon>Bacteria</taxon>
        <taxon>Pseudomonadati</taxon>
        <taxon>Pseudomonadota</taxon>
        <taxon>Alphaproteobacteria</taxon>
        <taxon>Rhodobacterales</taxon>
        <taxon>Roseobacteraceae</taxon>
        <taxon>Marivita</taxon>
    </lineage>
</organism>
<dbReference type="STRING" id="1123756.MGEO_03925"/>